<keyword evidence="12" id="KW-1185">Reference proteome</keyword>
<evidence type="ECO:0000256" key="8">
    <source>
        <dbReference type="ARBA" id="ARBA00023004"/>
    </source>
</evidence>
<dbReference type="InterPro" id="IPR010376">
    <property type="entry name" value="GBBH-like_N"/>
</dbReference>
<evidence type="ECO:0000256" key="3">
    <source>
        <dbReference type="ARBA" id="ARBA00008654"/>
    </source>
</evidence>
<dbReference type="Pfam" id="PF06155">
    <property type="entry name" value="GBBH-like_N"/>
    <property type="match status" value="1"/>
</dbReference>
<dbReference type="InterPro" id="IPR042098">
    <property type="entry name" value="TauD-like_sf"/>
</dbReference>
<evidence type="ECO:0000256" key="4">
    <source>
        <dbReference type="ARBA" id="ARBA00022723"/>
    </source>
</evidence>
<evidence type="ECO:0000256" key="5">
    <source>
        <dbReference type="ARBA" id="ARBA00022873"/>
    </source>
</evidence>
<gene>
    <name evidence="11" type="ORF">CVLEPA_LOCUS1070</name>
</gene>
<dbReference type="Pfam" id="PF02668">
    <property type="entry name" value="TauD"/>
    <property type="match status" value="1"/>
</dbReference>
<evidence type="ECO:0000313" key="11">
    <source>
        <dbReference type="EMBL" id="CAK8672073.1"/>
    </source>
</evidence>
<accession>A0ABP0F082</accession>
<organism evidence="11 12">
    <name type="scientific">Clavelina lepadiformis</name>
    <name type="common">Light-bulb sea squirt</name>
    <name type="synonym">Ascidia lepadiformis</name>
    <dbReference type="NCBI Taxonomy" id="159417"/>
    <lineage>
        <taxon>Eukaryota</taxon>
        <taxon>Metazoa</taxon>
        <taxon>Chordata</taxon>
        <taxon>Tunicata</taxon>
        <taxon>Ascidiacea</taxon>
        <taxon>Aplousobranchia</taxon>
        <taxon>Clavelinidae</taxon>
        <taxon>Clavelina</taxon>
    </lineage>
</organism>
<comment type="cofactor">
    <cofactor evidence="1">
        <name>Fe(2+)</name>
        <dbReference type="ChEBI" id="CHEBI:29033"/>
    </cofactor>
</comment>
<keyword evidence="4" id="KW-0479">Metal-binding</keyword>
<dbReference type="PANTHER" id="PTHR10696:SF25">
    <property type="entry name" value="OXIDOREDUCTASE AIM17-RELATED"/>
    <property type="match status" value="1"/>
</dbReference>
<evidence type="ECO:0000313" key="12">
    <source>
        <dbReference type="Proteomes" id="UP001642483"/>
    </source>
</evidence>
<dbReference type="Proteomes" id="UP001642483">
    <property type="component" value="Unassembled WGS sequence"/>
</dbReference>
<evidence type="ECO:0000259" key="10">
    <source>
        <dbReference type="Pfam" id="PF06155"/>
    </source>
</evidence>
<sequence>MFKISNIETSFARNFIEIKWKDDHSSRYHSHWMRFNCHCPKCFRVIVGQQRINCSLFPDEFPILHVHEDEEKAEIHLNYKGEVFTDHETILPLEWLRNHCYCDRCLSNMIEERQMKFALPSKDGLRPLHYDSIKDSKEGLFRVLQRVMEDGICYVKGVPVKEQFLLDFAESIGPLVDSTYGKYFKIQDLGSTDSITDTREFLTFHTDQAHYESELGVQFFHCLRFDEEVEGGESIIADMFQAAEILRKESPNDFRVLTKVPCTFATIDYNRKNPAYYETRKTVIEVDCDDQVVAVHFNTGLDSTVRVREDLIENYYRAHKKLWKIITRPELRVTCLCSIIGAWPMAGKLLYQMVELGFCSPPTLTWKTSVASTWCSVISLALK</sequence>
<comment type="similarity">
    <text evidence="3">Belongs to the gamma-BBH/TMLD family.</text>
</comment>
<dbReference type="Gene3D" id="3.30.2020.30">
    <property type="match status" value="1"/>
</dbReference>
<evidence type="ECO:0008006" key="13">
    <source>
        <dbReference type="Google" id="ProtNLM"/>
    </source>
</evidence>
<name>A0ABP0F082_CLALP</name>
<dbReference type="InterPro" id="IPR038492">
    <property type="entry name" value="GBBH-like_N_sf"/>
</dbReference>
<feature type="domain" description="Gamma-butyrobetaine hydroxylase-like N-terminal" evidence="10">
    <location>
        <begin position="12"/>
        <end position="79"/>
    </location>
</feature>
<dbReference type="EMBL" id="CAWYQH010000001">
    <property type="protein sequence ID" value="CAK8672073.1"/>
    <property type="molecule type" value="Genomic_DNA"/>
</dbReference>
<evidence type="ECO:0000256" key="7">
    <source>
        <dbReference type="ARBA" id="ARBA00023002"/>
    </source>
</evidence>
<reference evidence="11 12" key="1">
    <citation type="submission" date="2024-02" db="EMBL/GenBank/DDBJ databases">
        <authorList>
            <person name="Daric V."/>
            <person name="Darras S."/>
        </authorList>
    </citation>
    <scope>NUCLEOTIDE SEQUENCE [LARGE SCALE GENOMIC DNA]</scope>
</reference>
<evidence type="ECO:0000256" key="2">
    <source>
        <dbReference type="ARBA" id="ARBA00005022"/>
    </source>
</evidence>
<dbReference type="Gene3D" id="3.60.130.10">
    <property type="entry name" value="Clavaminate synthase-like"/>
    <property type="match status" value="1"/>
</dbReference>
<keyword evidence="6" id="KW-0223">Dioxygenase</keyword>
<proteinExistence type="inferred from homology"/>
<dbReference type="InterPro" id="IPR050411">
    <property type="entry name" value="AlphaKG_dependent_hydroxylases"/>
</dbReference>
<dbReference type="SUPFAM" id="SSF51197">
    <property type="entry name" value="Clavaminate synthase-like"/>
    <property type="match status" value="1"/>
</dbReference>
<keyword evidence="5" id="KW-0124">Carnitine biosynthesis</keyword>
<evidence type="ECO:0000256" key="6">
    <source>
        <dbReference type="ARBA" id="ARBA00022964"/>
    </source>
</evidence>
<feature type="domain" description="TauD/TfdA-like" evidence="9">
    <location>
        <begin position="131"/>
        <end position="333"/>
    </location>
</feature>
<dbReference type="InterPro" id="IPR003819">
    <property type="entry name" value="TauD/TfdA-like"/>
</dbReference>
<evidence type="ECO:0000259" key="9">
    <source>
        <dbReference type="Pfam" id="PF02668"/>
    </source>
</evidence>
<keyword evidence="7" id="KW-0560">Oxidoreductase</keyword>
<protein>
    <recommendedName>
        <fullName evidence="13">Gamma-butyrobetaine dioxygenase</fullName>
    </recommendedName>
</protein>
<keyword evidence="8" id="KW-0408">Iron</keyword>
<comment type="caution">
    <text evidence="11">The sequence shown here is derived from an EMBL/GenBank/DDBJ whole genome shotgun (WGS) entry which is preliminary data.</text>
</comment>
<dbReference type="PANTHER" id="PTHR10696">
    <property type="entry name" value="GAMMA-BUTYROBETAINE HYDROXYLASE-RELATED"/>
    <property type="match status" value="1"/>
</dbReference>
<comment type="pathway">
    <text evidence="2">Amine and polyamine biosynthesis; carnitine biosynthesis.</text>
</comment>
<evidence type="ECO:0000256" key="1">
    <source>
        <dbReference type="ARBA" id="ARBA00001954"/>
    </source>
</evidence>